<protein>
    <submittedName>
        <fullName evidence="1">Helix-turn-helix domain-containing protein</fullName>
    </submittedName>
</protein>
<name>A0A844AJU0_RHIFR</name>
<organism evidence="1 2">
    <name type="scientific">Rhizobium fredii</name>
    <name type="common">Sinorhizobium fredii</name>
    <dbReference type="NCBI Taxonomy" id="380"/>
    <lineage>
        <taxon>Bacteria</taxon>
        <taxon>Pseudomonadati</taxon>
        <taxon>Pseudomonadota</taxon>
        <taxon>Alphaproteobacteria</taxon>
        <taxon>Hyphomicrobiales</taxon>
        <taxon>Rhizobiaceae</taxon>
        <taxon>Sinorhizobium/Ensifer group</taxon>
        <taxon>Sinorhizobium</taxon>
    </lineage>
</organism>
<evidence type="ECO:0000313" key="1">
    <source>
        <dbReference type="EMBL" id="MQX11806.1"/>
    </source>
</evidence>
<dbReference type="RefSeq" id="WP_153451953.1">
    <property type="nucleotide sequence ID" value="NZ_WISZ01000197.1"/>
</dbReference>
<dbReference type="InterPro" id="IPR001387">
    <property type="entry name" value="Cro/C1-type_HTH"/>
</dbReference>
<dbReference type="AlphaFoldDB" id="A0A844AJU0"/>
<dbReference type="CDD" id="cd00093">
    <property type="entry name" value="HTH_XRE"/>
    <property type="match status" value="1"/>
</dbReference>
<accession>A0A844AJU0</accession>
<dbReference type="Proteomes" id="UP000466694">
    <property type="component" value="Unassembled WGS sequence"/>
</dbReference>
<sequence length="288" mass="32021">MAGAETFLREVAVAKITQMTTTAAGTHQNQQRESEMELQIDVELPQEVQPTYHLTIGEITAHYRDVMSVLDAHGISQEQAAAALGLSPTTLTAYGRGYGTAAHRTIPAATLDRLRDIAVDGYWRAAAAPYRAEVAGDDKPLYCVPIWHAVDNWGLLKARHPHPLRALEVADKCGGWVRVGWSADPLTEKLPPIDDRAAIRSRWRKSARRIYQAFGADVEDAAALLCGIADCCRYSLWQYRTEYGPWKLQVSLSQVLKLEAACRDLEGGDEIRPYESDVRRAMADLEDF</sequence>
<reference evidence="1 2" key="1">
    <citation type="journal article" date="2013" name="Genome Biol.">
        <title>Comparative genomics of the core and accessory genomes of 48 Sinorhizobium strains comprising five genospecies.</title>
        <authorList>
            <person name="Sugawara M."/>
            <person name="Epstein B."/>
            <person name="Badgley B.D."/>
            <person name="Unno T."/>
            <person name="Xu L."/>
            <person name="Reese J."/>
            <person name="Gyaneshwar P."/>
            <person name="Denny R."/>
            <person name="Mudge J."/>
            <person name="Bharti A.K."/>
            <person name="Farmer A.D."/>
            <person name="May G.D."/>
            <person name="Woodward J.E."/>
            <person name="Medigue C."/>
            <person name="Vallenet D."/>
            <person name="Lajus A."/>
            <person name="Rouy Z."/>
            <person name="Martinez-Vaz B."/>
            <person name="Tiffin P."/>
            <person name="Young N.D."/>
            <person name="Sadowsky M.J."/>
        </authorList>
    </citation>
    <scope>NUCLEOTIDE SEQUENCE [LARGE SCALE GENOMIC DNA]</scope>
    <source>
        <strain evidence="1 2">USDA205</strain>
    </source>
</reference>
<dbReference type="EMBL" id="WISZ01000197">
    <property type="protein sequence ID" value="MQX11806.1"/>
    <property type="molecule type" value="Genomic_DNA"/>
</dbReference>
<evidence type="ECO:0000313" key="2">
    <source>
        <dbReference type="Proteomes" id="UP000466694"/>
    </source>
</evidence>
<proteinExistence type="predicted"/>
<gene>
    <name evidence="1" type="ORF">GHK48_27070</name>
</gene>
<comment type="caution">
    <text evidence="1">The sequence shown here is derived from an EMBL/GenBank/DDBJ whole genome shotgun (WGS) entry which is preliminary data.</text>
</comment>